<dbReference type="GO" id="GO:0016301">
    <property type="term" value="F:kinase activity"/>
    <property type="evidence" value="ECO:0007669"/>
    <property type="project" value="UniProtKB-KW"/>
</dbReference>
<dbReference type="Gene3D" id="3.30.200.20">
    <property type="entry name" value="Phosphorylase Kinase, domain 1"/>
    <property type="match status" value="1"/>
</dbReference>
<dbReference type="PANTHER" id="PTHR21310">
    <property type="entry name" value="AMINOGLYCOSIDE PHOSPHOTRANSFERASE-RELATED-RELATED"/>
    <property type="match status" value="1"/>
</dbReference>
<dbReference type="SUPFAM" id="SSF56112">
    <property type="entry name" value="Protein kinase-like (PK-like)"/>
    <property type="match status" value="1"/>
</dbReference>
<dbReference type="PANTHER" id="PTHR21310:SF37">
    <property type="entry name" value="AMINOGLYCOSIDE PHOSPHOTRANSFERASE DOMAIN-CONTAINING PROTEIN"/>
    <property type="match status" value="1"/>
</dbReference>
<dbReference type="AlphaFoldDB" id="A0A014NAS0"/>
<dbReference type="InterPro" id="IPR051678">
    <property type="entry name" value="AGP_Transferase"/>
</dbReference>
<gene>
    <name evidence="2" type="ORF">X797_008985</name>
</gene>
<dbReference type="HOGENOM" id="CLU_038960_0_0_1"/>
<organism evidence="2 3">
    <name type="scientific">Metarhizium robertsii</name>
    <dbReference type="NCBI Taxonomy" id="568076"/>
    <lineage>
        <taxon>Eukaryota</taxon>
        <taxon>Fungi</taxon>
        <taxon>Dikarya</taxon>
        <taxon>Ascomycota</taxon>
        <taxon>Pezizomycotina</taxon>
        <taxon>Sordariomycetes</taxon>
        <taxon>Hypocreomycetidae</taxon>
        <taxon>Hypocreales</taxon>
        <taxon>Clavicipitaceae</taxon>
        <taxon>Metarhizium</taxon>
    </lineage>
</organism>
<proteinExistence type="predicted"/>
<comment type="caution">
    <text evidence="2">The sequence shown here is derived from an EMBL/GenBank/DDBJ whole genome shotgun (WGS) entry which is preliminary data.</text>
</comment>
<evidence type="ECO:0000313" key="2">
    <source>
        <dbReference type="EMBL" id="EXU97986.1"/>
    </source>
</evidence>
<dbReference type="OrthoDB" id="10003767at2759"/>
<evidence type="ECO:0000259" key="1">
    <source>
        <dbReference type="Pfam" id="PF01636"/>
    </source>
</evidence>
<name>A0A014NAS0_9HYPO</name>
<dbReference type="eggNOG" id="ENOG502SI0S">
    <property type="taxonomic scope" value="Eukaryota"/>
</dbReference>
<feature type="domain" description="Aminoglycoside phosphotransferase" evidence="1">
    <location>
        <begin position="63"/>
        <end position="294"/>
    </location>
</feature>
<dbReference type="EMBL" id="JELW01000031">
    <property type="protein sequence ID" value="EXU97986.1"/>
    <property type="molecule type" value="Genomic_DNA"/>
</dbReference>
<keyword evidence="2" id="KW-0418">Kinase</keyword>
<evidence type="ECO:0000313" key="3">
    <source>
        <dbReference type="Proteomes" id="UP000030151"/>
    </source>
</evidence>
<dbReference type="InterPro" id="IPR002575">
    <property type="entry name" value="Aminoglycoside_PTrfase"/>
</dbReference>
<sequence>MSGNLSSNGAPVLNWANTDIDKEVALGAVNWDALLQYAQATRQKIEKSEIPFTCQLSVENNKGGRNLVRRLHFQDGACWLVRIQLDDPTPESIQRLEQEVHTMSVVRERSEIPVPEVYAYEANYDNVFGAPFMIMEFLPGDTIMDSFGGYQVHKGKIPESFTPDFHATLADIQVQKSAIRFPQIGGIVKASNGAYCVGPLPGIGGPFDSPAQFLEAWADHLKFPYSEKTIRERTPPQLVDEILESIRLFPARLKELAKEYSFRTGPFPLFHTDLYCSNIVLASQYYVIDWEDSFILPWEMVEFAKDLCMLPPALDGPLYHEDETDRKRLEDRENYINLVRAAEASRGLDHHLSVTLANSTVQNFAHAMWLYRIDGRIGFYNDVINSLLAR</sequence>
<dbReference type="InterPro" id="IPR011009">
    <property type="entry name" value="Kinase-like_dom_sf"/>
</dbReference>
<keyword evidence="2" id="KW-0808">Transferase</keyword>
<reference evidence="2 3" key="1">
    <citation type="submission" date="2014-02" db="EMBL/GenBank/DDBJ databases">
        <title>The genome sequence of the entomopathogenic fungus Metarhizium robertsii ARSEF 2575.</title>
        <authorList>
            <person name="Giuliano Garisto Donzelli B."/>
            <person name="Roe B.A."/>
            <person name="Macmil S.L."/>
            <person name="Krasnoff S.B."/>
            <person name="Gibson D.M."/>
        </authorList>
    </citation>
    <scope>NUCLEOTIDE SEQUENCE [LARGE SCALE GENOMIC DNA]</scope>
    <source>
        <strain evidence="2 3">ARSEF 2575</strain>
    </source>
</reference>
<dbReference type="Proteomes" id="UP000030151">
    <property type="component" value="Unassembled WGS sequence"/>
</dbReference>
<dbReference type="Pfam" id="PF01636">
    <property type="entry name" value="APH"/>
    <property type="match status" value="1"/>
</dbReference>
<protein>
    <submittedName>
        <fullName evidence="2">Aminoglycoside 3'-phosphotransferase/choline kinase domain protein</fullName>
    </submittedName>
</protein>
<accession>A0A014NAS0</accession>